<feature type="domain" description="Protein arginine N-methyltransferase" evidence="17">
    <location>
        <begin position="520"/>
        <end position="580"/>
    </location>
</feature>
<evidence type="ECO:0000256" key="4">
    <source>
        <dbReference type="ARBA" id="ARBA00022603"/>
    </source>
</evidence>
<dbReference type="InterPro" id="IPR025799">
    <property type="entry name" value="Arg_MeTrfase"/>
</dbReference>
<keyword evidence="19" id="KW-1185">Reference proteome</keyword>
<dbReference type="GO" id="GO:0042054">
    <property type="term" value="F:histone methyltransferase activity"/>
    <property type="evidence" value="ECO:0007669"/>
    <property type="project" value="TreeGrafter"/>
</dbReference>
<evidence type="ECO:0000256" key="10">
    <source>
        <dbReference type="ARBA" id="ARBA00047384"/>
    </source>
</evidence>
<comment type="catalytic activity">
    <reaction evidence="10">
        <text>L-arginyl-[protein] + 2 S-adenosyl-L-methionine = N(omega),N(omega)-dimethyl-L-arginyl-[protein] + 2 S-adenosyl-L-homocysteine + 2 H(+)</text>
        <dbReference type="Rhea" id="RHEA:48096"/>
        <dbReference type="Rhea" id="RHEA-COMP:10532"/>
        <dbReference type="Rhea" id="RHEA-COMP:11991"/>
        <dbReference type="ChEBI" id="CHEBI:15378"/>
        <dbReference type="ChEBI" id="CHEBI:29965"/>
        <dbReference type="ChEBI" id="CHEBI:57856"/>
        <dbReference type="ChEBI" id="CHEBI:59789"/>
        <dbReference type="ChEBI" id="CHEBI:61897"/>
        <dbReference type="EC" id="2.1.1.319"/>
    </reaction>
    <physiologicalReaction direction="left-to-right" evidence="10">
        <dbReference type="Rhea" id="RHEA:48097"/>
    </physiologicalReaction>
</comment>
<evidence type="ECO:0000313" key="18">
    <source>
        <dbReference type="EMBL" id="KAJ3477942.1"/>
    </source>
</evidence>
<dbReference type="GO" id="GO:0035242">
    <property type="term" value="F:protein-arginine omega-N asymmetric methyltransferase activity"/>
    <property type="evidence" value="ECO:0007669"/>
    <property type="project" value="UniProtKB-EC"/>
</dbReference>
<keyword evidence="13" id="KW-0175">Coiled coil</keyword>
<dbReference type="Pfam" id="PF13649">
    <property type="entry name" value="Methyltransf_25"/>
    <property type="match status" value="1"/>
</dbReference>
<evidence type="ECO:0000256" key="14">
    <source>
        <dbReference type="SAM" id="MobiDB-lite"/>
    </source>
</evidence>
<evidence type="ECO:0000259" key="16">
    <source>
        <dbReference type="Pfam" id="PF21137"/>
    </source>
</evidence>
<dbReference type="PANTHER" id="PTHR11006:SF53">
    <property type="entry name" value="PROTEIN ARGININE N-METHYLTRANSFERASE 3"/>
    <property type="match status" value="1"/>
</dbReference>
<dbReference type="Pfam" id="PF21137">
    <property type="entry name" value="ANM3_C2H2_Zf"/>
    <property type="match status" value="1"/>
</dbReference>
<evidence type="ECO:0000259" key="15">
    <source>
        <dbReference type="Pfam" id="PF13649"/>
    </source>
</evidence>
<reference evidence="18" key="1">
    <citation type="submission" date="2022-07" db="EMBL/GenBank/DDBJ databases">
        <title>Genome Sequence of Physisporinus lineatus.</title>
        <authorList>
            <person name="Buettner E."/>
        </authorList>
    </citation>
    <scope>NUCLEOTIDE SEQUENCE</scope>
    <source>
        <strain evidence="18">VT162</strain>
    </source>
</reference>
<evidence type="ECO:0000256" key="6">
    <source>
        <dbReference type="ARBA" id="ARBA00022691"/>
    </source>
</evidence>
<evidence type="ECO:0000313" key="19">
    <source>
        <dbReference type="Proteomes" id="UP001212997"/>
    </source>
</evidence>
<dbReference type="PANTHER" id="PTHR11006">
    <property type="entry name" value="PROTEIN ARGININE N-METHYLTRANSFERASE"/>
    <property type="match status" value="1"/>
</dbReference>
<feature type="compositionally biased region" description="Acidic residues" evidence="14">
    <location>
        <begin position="20"/>
        <end position="42"/>
    </location>
</feature>
<dbReference type="Gene3D" id="3.40.50.150">
    <property type="entry name" value="Vaccinia Virus protein VP39"/>
    <property type="match status" value="1"/>
</dbReference>
<dbReference type="SUPFAM" id="SSF53335">
    <property type="entry name" value="S-adenosyl-L-methionine-dependent methyltransferases"/>
    <property type="match status" value="1"/>
</dbReference>
<dbReference type="PROSITE" id="PS51678">
    <property type="entry name" value="SAM_MT_PRMT"/>
    <property type="match status" value="1"/>
</dbReference>
<feature type="domain" description="Protein arginine N-methyltransferase" evidence="17">
    <location>
        <begin position="373"/>
        <end position="477"/>
    </location>
</feature>
<dbReference type="InterPro" id="IPR029063">
    <property type="entry name" value="SAM-dependent_MTases_sf"/>
</dbReference>
<evidence type="ECO:0000256" key="9">
    <source>
        <dbReference type="ARBA" id="ARBA00022833"/>
    </source>
</evidence>
<protein>
    <recommendedName>
        <fullName evidence="2">type I protein arginine methyltransferase</fullName>
        <ecNumber evidence="2">2.1.1.319</ecNumber>
    </recommendedName>
</protein>
<feature type="region of interest" description="Disordered" evidence="14">
    <location>
        <begin position="509"/>
        <end position="528"/>
    </location>
</feature>
<keyword evidence="6 12" id="KW-0949">S-adenosyl-L-methionine</keyword>
<dbReference type="InterPro" id="IPR049482">
    <property type="entry name" value="ANM3-like_C2H2_Zf"/>
</dbReference>
<keyword evidence="4 12" id="KW-0489">Methyltransferase</keyword>
<comment type="catalytic activity">
    <reaction evidence="11">
        <text>L-arginyl-[protein] + S-adenosyl-L-methionine = N(omega)-methyl-L-arginyl-[protein] + S-adenosyl-L-homocysteine + H(+)</text>
        <dbReference type="Rhea" id="RHEA:48100"/>
        <dbReference type="Rhea" id="RHEA-COMP:10532"/>
        <dbReference type="Rhea" id="RHEA-COMP:11990"/>
        <dbReference type="ChEBI" id="CHEBI:15378"/>
        <dbReference type="ChEBI" id="CHEBI:29965"/>
        <dbReference type="ChEBI" id="CHEBI:57856"/>
        <dbReference type="ChEBI" id="CHEBI:59789"/>
        <dbReference type="ChEBI" id="CHEBI:65280"/>
    </reaction>
    <physiologicalReaction direction="left-to-right" evidence="11">
        <dbReference type="Rhea" id="RHEA:48101"/>
    </physiologicalReaction>
</comment>
<dbReference type="Gene3D" id="2.70.160.11">
    <property type="entry name" value="Hnrnp arginine n-methyltransferase1"/>
    <property type="match status" value="1"/>
</dbReference>
<evidence type="ECO:0000256" key="2">
    <source>
        <dbReference type="ARBA" id="ARBA00011925"/>
    </source>
</evidence>
<evidence type="ECO:0000256" key="13">
    <source>
        <dbReference type="SAM" id="Coils"/>
    </source>
</evidence>
<feature type="region of interest" description="Disordered" evidence="14">
    <location>
        <begin position="1"/>
        <end position="42"/>
    </location>
</feature>
<dbReference type="Pfam" id="PF22528">
    <property type="entry name" value="PRMT_C"/>
    <property type="match status" value="2"/>
</dbReference>
<dbReference type="GO" id="GO:0005829">
    <property type="term" value="C:cytosol"/>
    <property type="evidence" value="ECO:0007669"/>
    <property type="project" value="UniProtKB-SubCell"/>
</dbReference>
<keyword evidence="7" id="KW-0479">Metal-binding</keyword>
<dbReference type="InterPro" id="IPR055135">
    <property type="entry name" value="PRMT_dom"/>
</dbReference>
<accession>A0AAD5UU91</accession>
<evidence type="ECO:0000256" key="5">
    <source>
        <dbReference type="ARBA" id="ARBA00022679"/>
    </source>
</evidence>
<dbReference type="GO" id="GO:0008270">
    <property type="term" value="F:zinc ion binding"/>
    <property type="evidence" value="ECO:0007669"/>
    <property type="project" value="UniProtKB-KW"/>
</dbReference>
<keyword evidence="3" id="KW-0963">Cytoplasm</keyword>
<dbReference type="CDD" id="cd02440">
    <property type="entry name" value="AdoMet_MTases"/>
    <property type="match status" value="1"/>
</dbReference>
<name>A0AAD5UU91_9APHY</name>
<dbReference type="SUPFAM" id="SSF57667">
    <property type="entry name" value="beta-beta-alpha zinc fingers"/>
    <property type="match status" value="1"/>
</dbReference>
<dbReference type="EC" id="2.1.1.319" evidence="2"/>
<organism evidence="18 19">
    <name type="scientific">Meripilus lineatus</name>
    <dbReference type="NCBI Taxonomy" id="2056292"/>
    <lineage>
        <taxon>Eukaryota</taxon>
        <taxon>Fungi</taxon>
        <taxon>Dikarya</taxon>
        <taxon>Basidiomycota</taxon>
        <taxon>Agaricomycotina</taxon>
        <taxon>Agaricomycetes</taxon>
        <taxon>Polyporales</taxon>
        <taxon>Meripilaceae</taxon>
        <taxon>Meripilus</taxon>
    </lineage>
</organism>
<dbReference type="AlphaFoldDB" id="A0AAD5UU91"/>
<evidence type="ECO:0000259" key="17">
    <source>
        <dbReference type="Pfam" id="PF22528"/>
    </source>
</evidence>
<evidence type="ECO:0000256" key="3">
    <source>
        <dbReference type="ARBA" id="ARBA00022490"/>
    </source>
</evidence>
<comment type="caution">
    <text evidence="18">The sequence shown here is derived from an EMBL/GenBank/DDBJ whole genome shotgun (WGS) entry which is preliminary data.</text>
</comment>
<gene>
    <name evidence="18" type="ORF">NLI96_g10117</name>
</gene>
<dbReference type="EMBL" id="JANAWD010000551">
    <property type="protein sequence ID" value="KAJ3477942.1"/>
    <property type="molecule type" value="Genomic_DNA"/>
</dbReference>
<feature type="region of interest" description="Disordered" evidence="14">
    <location>
        <begin position="141"/>
        <end position="161"/>
    </location>
</feature>
<sequence>MSLRLSSHFLDAGHEHGNEDDREDEGISSSEEEEEDGDLTWEDWVSDSASKRPCKSLFDDTNLTSVEDILMHDKTNHGFDLDATCSRLHLDLHQRLRLINWIRKEKVTPGQANAVTGQEAALKDDQYLIPVLEDDPLLQVTGDDQWSDEEDQPPSSKVPEDVAAATRRIQALESKLQQAQQDLKDYRSLVKDKLNLSGLSDVLQEASTSAPTHAAAPLRDDDSHYFQSYGENDIHSIMIQDKVRTASYAKFILTNPDLFRDATVLDVGCGTGILSLFAARSGAKRVFAVDASDIAEKAERIVKANGFEQVITVIRGKIEDVQLPDDVKHVDVIISEWMGYALLYESMLDSVLRARDRFLNPETGVLAPSQCQMMFALCDAAEIYKDRVGFWSDIYGFDLSPMGEDICDEAFVDVVAGSTVASQPVVLKDLYLKTISTRQLDFSAPFTLTANPDRKTKIHAFVLYFDTYFTVDGEPIPEGTEPYIVGEGDPILAEVWQVGGKRHVSRRMSSVDPLRKPKPKITSFSTGPASVPTHWKQTLFLLKEPFVVREGTVVQGTFKCKKRESNSRELDVEIHYCIKDEEAEKVSDLTVQIFTVR</sequence>
<evidence type="ECO:0000256" key="7">
    <source>
        <dbReference type="ARBA" id="ARBA00022723"/>
    </source>
</evidence>
<dbReference type="FunFam" id="3.40.50.150:FF:000003">
    <property type="entry name" value="Blast:Protein arginine N-methyltransferase 1"/>
    <property type="match status" value="1"/>
</dbReference>
<comment type="subcellular location">
    <subcellularLocation>
        <location evidence="1">Cytoplasm</location>
        <location evidence="1">Cytosol</location>
    </subcellularLocation>
</comment>
<feature type="domain" description="Protein arginine N-methyltransferase 3-like C2H2 zinc finger" evidence="16">
    <location>
        <begin position="85"/>
        <end position="130"/>
    </location>
</feature>
<dbReference type="InterPro" id="IPR036236">
    <property type="entry name" value="Znf_C2H2_sf"/>
</dbReference>
<evidence type="ECO:0000256" key="12">
    <source>
        <dbReference type="PROSITE-ProRule" id="PRU01015"/>
    </source>
</evidence>
<keyword evidence="5 12" id="KW-0808">Transferase</keyword>
<keyword evidence="8" id="KW-0863">Zinc-finger</keyword>
<dbReference type="GO" id="GO:0005634">
    <property type="term" value="C:nucleus"/>
    <property type="evidence" value="ECO:0007669"/>
    <property type="project" value="TreeGrafter"/>
</dbReference>
<proteinExistence type="predicted"/>
<feature type="domain" description="Methyltransferase" evidence="15">
    <location>
        <begin position="264"/>
        <end position="361"/>
    </location>
</feature>
<dbReference type="GO" id="GO:0032259">
    <property type="term" value="P:methylation"/>
    <property type="evidence" value="ECO:0007669"/>
    <property type="project" value="UniProtKB-KW"/>
</dbReference>
<dbReference type="InterPro" id="IPR041698">
    <property type="entry name" value="Methyltransf_25"/>
</dbReference>
<evidence type="ECO:0000256" key="8">
    <source>
        <dbReference type="ARBA" id="ARBA00022771"/>
    </source>
</evidence>
<evidence type="ECO:0000256" key="1">
    <source>
        <dbReference type="ARBA" id="ARBA00004514"/>
    </source>
</evidence>
<evidence type="ECO:0000256" key="11">
    <source>
        <dbReference type="ARBA" id="ARBA00049303"/>
    </source>
</evidence>
<dbReference type="Proteomes" id="UP001212997">
    <property type="component" value="Unassembled WGS sequence"/>
</dbReference>
<keyword evidence="9" id="KW-0862">Zinc</keyword>
<feature type="coiled-coil region" evidence="13">
    <location>
        <begin position="162"/>
        <end position="196"/>
    </location>
</feature>